<proteinExistence type="inferred from homology"/>
<evidence type="ECO:0000256" key="1">
    <source>
        <dbReference type="ARBA" id="ARBA00004651"/>
    </source>
</evidence>
<keyword evidence="4 7" id="KW-0812">Transmembrane</keyword>
<dbReference type="RefSeq" id="WP_175159715.1">
    <property type="nucleotide sequence ID" value="NZ_CADIKI010000006.1"/>
</dbReference>
<evidence type="ECO:0000259" key="8">
    <source>
        <dbReference type="Pfam" id="PF09335"/>
    </source>
</evidence>
<accession>A0A6J5FWB9</accession>
<evidence type="ECO:0000256" key="2">
    <source>
        <dbReference type="ARBA" id="ARBA00010792"/>
    </source>
</evidence>
<dbReference type="Proteomes" id="UP000494252">
    <property type="component" value="Unassembled WGS sequence"/>
</dbReference>
<feature type="domain" description="VTT" evidence="8">
    <location>
        <begin position="48"/>
        <end position="171"/>
    </location>
</feature>
<evidence type="ECO:0000256" key="4">
    <source>
        <dbReference type="ARBA" id="ARBA00022692"/>
    </source>
</evidence>
<comment type="similarity">
    <text evidence="2 7">Belongs to the DedA family.</text>
</comment>
<dbReference type="Pfam" id="PF09335">
    <property type="entry name" value="VTT_dom"/>
    <property type="match status" value="1"/>
</dbReference>
<evidence type="ECO:0000256" key="7">
    <source>
        <dbReference type="RuleBase" id="RU367016"/>
    </source>
</evidence>
<dbReference type="EMBL" id="CADIKI010000006">
    <property type="protein sequence ID" value="CAB3788167.1"/>
    <property type="molecule type" value="Genomic_DNA"/>
</dbReference>
<feature type="transmembrane region" description="Helical" evidence="7">
    <location>
        <begin position="53"/>
        <end position="78"/>
    </location>
</feature>
<keyword evidence="5 7" id="KW-1133">Transmembrane helix</keyword>
<feature type="transmembrane region" description="Helical" evidence="7">
    <location>
        <begin position="186"/>
        <end position="208"/>
    </location>
</feature>
<organism evidence="9 10">
    <name type="scientific">Paraburkholderia fynbosensis</name>
    <dbReference type="NCBI Taxonomy" id="1200993"/>
    <lineage>
        <taxon>Bacteria</taxon>
        <taxon>Pseudomonadati</taxon>
        <taxon>Pseudomonadota</taxon>
        <taxon>Betaproteobacteria</taxon>
        <taxon>Burkholderiales</taxon>
        <taxon>Burkholderiaceae</taxon>
        <taxon>Paraburkholderia</taxon>
    </lineage>
</organism>
<comment type="subcellular location">
    <subcellularLocation>
        <location evidence="1 7">Cell membrane</location>
        <topology evidence="1 7">Multi-pass membrane protein</topology>
    </subcellularLocation>
</comment>
<keyword evidence="6 7" id="KW-0472">Membrane</keyword>
<gene>
    <name evidence="9" type="primary">dedA_2</name>
    <name evidence="9" type="ORF">LMG27177_02357</name>
</gene>
<name>A0A6J5FWB9_9BURK</name>
<dbReference type="GO" id="GO:0005886">
    <property type="term" value="C:plasma membrane"/>
    <property type="evidence" value="ECO:0007669"/>
    <property type="project" value="UniProtKB-SubCell"/>
</dbReference>
<dbReference type="InterPro" id="IPR032818">
    <property type="entry name" value="DedA-like"/>
</dbReference>
<dbReference type="InterPro" id="IPR032816">
    <property type="entry name" value="VTT_dom"/>
</dbReference>
<feature type="transmembrane region" description="Helical" evidence="7">
    <location>
        <begin position="152"/>
        <end position="174"/>
    </location>
</feature>
<dbReference type="PANTHER" id="PTHR30353">
    <property type="entry name" value="INNER MEMBRANE PROTEIN DEDA-RELATED"/>
    <property type="match status" value="1"/>
</dbReference>
<protein>
    <submittedName>
        <fullName evidence="9">Protein DedA</fullName>
    </submittedName>
</protein>
<evidence type="ECO:0000313" key="10">
    <source>
        <dbReference type="Proteomes" id="UP000494252"/>
    </source>
</evidence>
<keyword evidence="10" id="KW-1185">Reference proteome</keyword>
<dbReference type="AlphaFoldDB" id="A0A6J5FWB9"/>
<feature type="transmembrane region" description="Helical" evidence="7">
    <location>
        <begin position="125"/>
        <end position="145"/>
    </location>
</feature>
<evidence type="ECO:0000256" key="6">
    <source>
        <dbReference type="ARBA" id="ARBA00023136"/>
    </source>
</evidence>
<keyword evidence="3 7" id="KW-1003">Cell membrane</keyword>
<reference evidence="9 10" key="1">
    <citation type="submission" date="2020-04" db="EMBL/GenBank/DDBJ databases">
        <authorList>
            <person name="De Canck E."/>
        </authorList>
    </citation>
    <scope>NUCLEOTIDE SEQUENCE [LARGE SCALE GENOMIC DNA]</scope>
    <source>
        <strain evidence="9 10">LMG 27177</strain>
    </source>
</reference>
<sequence length="215" mass="23244">MDLLNVLQVALHLDQHLGALITQFGNGAYVLLFVVVFVEYGFLPLFFLPGDPLIFICGALAATGALNAWIVAPVLFVATVGGSIVGYAIGRAVGHKVYTADYRWLNKRALRKAHDFSEARGGLTFLLSPFIAVVRTFAPFVAGVSRMTFSRFVWLVSAGAVLWVVSLMTAGFLFGNVPMVRDHMSAIVLLGIALGGAMLIGGTVWRVVHRRLRAP</sequence>
<dbReference type="PANTHER" id="PTHR30353:SF0">
    <property type="entry name" value="TRANSMEMBRANE PROTEIN"/>
    <property type="match status" value="1"/>
</dbReference>
<evidence type="ECO:0000256" key="3">
    <source>
        <dbReference type="ARBA" id="ARBA00022475"/>
    </source>
</evidence>
<evidence type="ECO:0000256" key="5">
    <source>
        <dbReference type="ARBA" id="ARBA00022989"/>
    </source>
</evidence>
<evidence type="ECO:0000313" key="9">
    <source>
        <dbReference type="EMBL" id="CAB3788167.1"/>
    </source>
</evidence>